<evidence type="ECO:0000313" key="1">
    <source>
        <dbReference type="EMBL" id="TNV73122.1"/>
    </source>
</evidence>
<evidence type="ECO:0000313" key="2">
    <source>
        <dbReference type="Proteomes" id="UP000785679"/>
    </source>
</evidence>
<organism evidence="1 2">
    <name type="scientific">Halteria grandinella</name>
    <dbReference type="NCBI Taxonomy" id="5974"/>
    <lineage>
        <taxon>Eukaryota</taxon>
        <taxon>Sar</taxon>
        <taxon>Alveolata</taxon>
        <taxon>Ciliophora</taxon>
        <taxon>Intramacronucleata</taxon>
        <taxon>Spirotrichea</taxon>
        <taxon>Stichotrichia</taxon>
        <taxon>Sporadotrichida</taxon>
        <taxon>Halteriidae</taxon>
        <taxon>Halteria</taxon>
    </lineage>
</organism>
<name>A0A8J8NDT5_HALGN</name>
<dbReference type="EMBL" id="RRYP01019829">
    <property type="protein sequence ID" value="TNV73122.1"/>
    <property type="molecule type" value="Genomic_DNA"/>
</dbReference>
<proteinExistence type="predicted"/>
<dbReference type="AlphaFoldDB" id="A0A8J8NDT5"/>
<accession>A0A8J8NDT5</accession>
<dbReference type="Proteomes" id="UP000785679">
    <property type="component" value="Unassembled WGS sequence"/>
</dbReference>
<gene>
    <name evidence="1" type="ORF">FGO68_gene2187</name>
</gene>
<reference evidence="1" key="1">
    <citation type="submission" date="2019-06" db="EMBL/GenBank/DDBJ databases">
        <authorList>
            <person name="Zheng W."/>
        </authorList>
    </citation>
    <scope>NUCLEOTIDE SEQUENCE</scope>
    <source>
        <strain evidence="1">QDHG01</strain>
    </source>
</reference>
<sequence>MAPKQLLIPQSAPNSVEFSFQQPAMRQSKAEMVAVKRVDKQDIKSILEDITQSILPNIENQRYTFHKQQNQSIPFRKLDLSNQLDTVYQSYRFDKTSTSKLDLDTLKKELDEEIQYKRYDRSPLRRLDIDKFYAREQSSYSSSSQEESFRVNLEVPLSPKIIAERYKYQRQEQGKFDTITQI</sequence>
<keyword evidence="2" id="KW-1185">Reference proteome</keyword>
<protein>
    <submittedName>
        <fullName evidence="1">Uncharacterized protein</fullName>
    </submittedName>
</protein>
<comment type="caution">
    <text evidence="1">The sequence shown here is derived from an EMBL/GenBank/DDBJ whole genome shotgun (WGS) entry which is preliminary data.</text>
</comment>